<name>A0ABD3NUL6_9STRA</name>
<evidence type="ECO:0000256" key="1">
    <source>
        <dbReference type="ARBA" id="ARBA00004141"/>
    </source>
</evidence>
<dbReference type="PROSITE" id="PS50125">
    <property type="entry name" value="GUANYLATE_CYCLASE_2"/>
    <property type="match status" value="1"/>
</dbReference>
<dbReference type="GO" id="GO:0016020">
    <property type="term" value="C:membrane"/>
    <property type="evidence" value="ECO:0007669"/>
    <property type="project" value="UniProtKB-SubCell"/>
</dbReference>
<dbReference type="EMBL" id="JALLAZ020001184">
    <property type="protein sequence ID" value="KAL3779093.1"/>
    <property type="molecule type" value="Genomic_DNA"/>
</dbReference>
<proteinExistence type="predicted"/>
<organism evidence="8 9">
    <name type="scientific">Stephanodiscus triporus</name>
    <dbReference type="NCBI Taxonomy" id="2934178"/>
    <lineage>
        <taxon>Eukaryota</taxon>
        <taxon>Sar</taxon>
        <taxon>Stramenopiles</taxon>
        <taxon>Ochrophyta</taxon>
        <taxon>Bacillariophyta</taxon>
        <taxon>Coscinodiscophyceae</taxon>
        <taxon>Thalassiosirophycidae</taxon>
        <taxon>Stephanodiscales</taxon>
        <taxon>Stephanodiscaceae</taxon>
        <taxon>Stephanodiscus</taxon>
    </lineage>
</organism>
<feature type="transmembrane region" description="Helical" evidence="6">
    <location>
        <begin position="90"/>
        <end position="110"/>
    </location>
</feature>
<feature type="compositionally biased region" description="Low complexity" evidence="5">
    <location>
        <begin position="1"/>
        <end position="12"/>
    </location>
</feature>
<dbReference type="CDD" id="cd07302">
    <property type="entry name" value="CHD"/>
    <property type="match status" value="1"/>
</dbReference>
<dbReference type="InterPro" id="IPR027359">
    <property type="entry name" value="Volt_channel_dom_sf"/>
</dbReference>
<sequence>MNSPSNNDGNGSSHEDNGEETKKSLDQEDILKDERIQPPKGREQWRTAASKAIDANVTTVFMSLVTAYVLCGDDTRILLAFDPGVDRVFLALSSIAFALFLIEILLLCWCKEKYLKTPDFKSMRESFTLECWAERTSTLSWLSEVGKAARIGSFYFWLDLISTLSMTVEMMPWVIRRDVDSTGSTASMAGEKASRVIRMVRLIRLARLYKYYSLSLSPIFLYRPDGTRKESHVGAEMSDLTTKRVIVGILIMLVGIPLFLVDKAHYFNEYSMKMTFDHRVSLSADGIEYWSAAKQWEDSESLLIARTNCIDISYIGFNDGLPNYAIIPRNRTRIHALSEDEIDVYIIGDAKFARSMSAVFDASARKRDEASLGIFLTSFIILLLGFGMASFTRDVQNLVIVPIEHMMQLVKEISANPLGKEISISVHDKRHKDDGMETTLLIRTISKIAGLMRVGFGEAGADIIGRSLNFVDGNDTKIILNNGRKIHSIFGFCDVRQFTDTTECLQEEVMLFVNRIAHILHSIVVQCDGAANKNIGDAFLLTWKLNTDAITTGSCEDHNYLGDKALYSFVKTMIEMTKHEEFLYNFSNRALSDLYERMPGYKCRIGCGIHFGWAIEGAIGSSKKIDASYISPHVNMAETLEASTKEYGTSILMSEPFYNLLSPSAVAGCRKIDMIKRRESDPVTSLYTYDIDLSADFVNARSRAKRNLILGRKTALPTAHPGPNVGDGEAVERKPRRRKLSTFIDSLSTGGEDAEVLGADTPKIVIKKDFPNIWSSDVDVVCARSHFSDKQREVWGLGMTSFEKGQWDLARDHFNIVLEQSGGKDGPSQHLLQRMKELDYRAPDSWQGYRQINNLGH</sequence>
<keyword evidence="2 6" id="KW-0812">Transmembrane</keyword>
<protein>
    <recommendedName>
        <fullName evidence="7">Guanylate cyclase domain-containing protein</fullName>
    </recommendedName>
</protein>
<dbReference type="Pfam" id="PF00211">
    <property type="entry name" value="Guanylate_cyc"/>
    <property type="match status" value="1"/>
</dbReference>
<keyword evidence="3 6" id="KW-1133">Transmembrane helix</keyword>
<evidence type="ECO:0000313" key="8">
    <source>
        <dbReference type="EMBL" id="KAL3779093.1"/>
    </source>
</evidence>
<reference evidence="8 9" key="1">
    <citation type="submission" date="2024-10" db="EMBL/GenBank/DDBJ databases">
        <title>Updated reference genomes for cyclostephanoid diatoms.</title>
        <authorList>
            <person name="Roberts W.R."/>
            <person name="Alverson A.J."/>
        </authorList>
    </citation>
    <scope>NUCLEOTIDE SEQUENCE [LARGE SCALE GENOMIC DNA]</scope>
    <source>
        <strain evidence="8 9">AJA276-08</strain>
    </source>
</reference>
<dbReference type="SUPFAM" id="SSF55073">
    <property type="entry name" value="Nucleotide cyclase"/>
    <property type="match status" value="1"/>
</dbReference>
<evidence type="ECO:0000256" key="2">
    <source>
        <dbReference type="ARBA" id="ARBA00022692"/>
    </source>
</evidence>
<dbReference type="InterPro" id="IPR001054">
    <property type="entry name" value="A/G_cyclase"/>
</dbReference>
<accession>A0ABD3NUL6</accession>
<feature type="compositionally biased region" description="Basic and acidic residues" evidence="5">
    <location>
        <begin position="13"/>
        <end position="44"/>
    </location>
</feature>
<feature type="region of interest" description="Disordered" evidence="5">
    <location>
        <begin position="1"/>
        <end position="44"/>
    </location>
</feature>
<evidence type="ECO:0000313" key="9">
    <source>
        <dbReference type="Proteomes" id="UP001530315"/>
    </source>
</evidence>
<dbReference type="PANTHER" id="PTHR43336">
    <property type="entry name" value="OXYGEN SENSOR HISTIDINE KINASE RESPONSE REGULATOR DEVS/DOSS"/>
    <property type="match status" value="1"/>
</dbReference>
<comment type="subcellular location">
    <subcellularLocation>
        <location evidence="1">Membrane</location>
        <topology evidence="1">Multi-pass membrane protein</topology>
    </subcellularLocation>
</comment>
<comment type="caution">
    <text evidence="8">The sequence shown here is derived from an EMBL/GenBank/DDBJ whole genome shotgun (WGS) entry which is preliminary data.</text>
</comment>
<evidence type="ECO:0000256" key="3">
    <source>
        <dbReference type="ARBA" id="ARBA00022989"/>
    </source>
</evidence>
<dbReference type="PANTHER" id="PTHR43336:SF3">
    <property type="entry name" value="GUANYLATE CYCLASE DOMAIN-CONTAINING PROTEIN"/>
    <property type="match status" value="1"/>
</dbReference>
<feature type="transmembrane region" description="Helical" evidence="6">
    <location>
        <begin position="244"/>
        <end position="261"/>
    </location>
</feature>
<evidence type="ECO:0000256" key="6">
    <source>
        <dbReference type="SAM" id="Phobius"/>
    </source>
</evidence>
<feature type="transmembrane region" description="Helical" evidence="6">
    <location>
        <begin position="372"/>
        <end position="391"/>
    </location>
</feature>
<dbReference type="Gene3D" id="3.30.70.1230">
    <property type="entry name" value="Nucleotide cyclase"/>
    <property type="match status" value="1"/>
</dbReference>
<evidence type="ECO:0000256" key="5">
    <source>
        <dbReference type="SAM" id="MobiDB-lite"/>
    </source>
</evidence>
<feature type="domain" description="Guanylate cyclase" evidence="7">
    <location>
        <begin position="489"/>
        <end position="641"/>
    </location>
</feature>
<dbReference type="Gene3D" id="1.20.120.350">
    <property type="entry name" value="Voltage-gated potassium channels. Chain C"/>
    <property type="match status" value="1"/>
</dbReference>
<dbReference type="InterPro" id="IPR029787">
    <property type="entry name" value="Nucleotide_cyclase"/>
</dbReference>
<keyword evidence="9" id="KW-1185">Reference proteome</keyword>
<dbReference type="AlphaFoldDB" id="A0ABD3NUL6"/>
<keyword evidence="4 6" id="KW-0472">Membrane</keyword>
<dbReference type="Proteomes" id="UP001530315">
    <property type="component" value="Unassembled WGS sequence"/>
</dbReference>
<gene>
    <name evidence="8" type="ORF">ACHAW5_002339</name>
</gene>
<evidence type="ECO:0000256" key="4">
    <source>
        <dbReference type="ARBA" id="ARBA00023136"/>
    </source>
</evidence>
<evidence type="ECO:0000259" key="7">
    <source>
        <dbReference type="PROSITE" id="PS50125"/>
    </source>
</evidence>